<evidence type="ECO:0000256" key="18">
    <source>
        <dbReference type="HAMAP-Rule" id="MF_00610"/>
    </source>
</evidence>
<dbReference type="PRINTS" id="PR00610">
    <property type="entry name" value="CYTOCHROMEF"/>
</dbReference>
<dbReference type="AlphaFoldDB" id="A0A2U9NLY9"/>
<keyword evidence="14 18" id="KW-0793">Thylakoid</keyword>
<feature type="transmembrane region" description="Helical" evidence="18">
    <location>
        <begin position="284"/>
        <end position="303"/>
    </location>
</feature>
<comment type="subcellular location">
    <subcellularLocation>
        <location evidence="2">Membrane</location>
        <topology evidence="2">Single-pass membrane protein</topology>
    </subcellularLocation>
    <subcellularLocation>
        <location evidence="18">Plastid</location>
        <location evidence="18">Chloroplast thylakoid membrane</location>
        <topology evidence="18">Single-pass membrane protein</topology>
    </subcellularLocation>
    <subcellularLocation>
        <location evidence="17">Thylakoid</location>
    </subcellularLocation>
</comment>
<evidence type="ECO:0000256" key="4">
    <source>
        <dbReference type="ARBA" id="ARBA00013528"/>
    </source>
</evidence>
<evidence type="ECO:0000256" key="10">
    <source>
        <dbReference type="ARBA" id="ARBA00022729"/>
    </source>
</evidence>
<comment type="subunit">
    <text evidence="16 18">The 4 large subunits of the cytochrome b6-f complex are cytochrome b6, subunit IV (17 kDa polypeptide, PetD), cytochrome f and the Rieske protein, while the 4 small subunits are PetG, PetL, PetM and PetN. The complex functions as a dimer.</text>
</comment>
<dbReference type="GO" id="GO:0009055">
    <property type="term" value="F:electron transfer activity"/>
    <property type="evidence" value="ECO:0007669"/>
    <property type="project" value="UniProtKB-UniRule"/>
</dbReference>
<feature type="domain" description="Cytochrome f large" evidence="20">
    <location>
        <begin position="35"/>
        <end position="189"/>
    </location>
</feature>
<evidence type="ECO:0000259" key="20">
    <source>
        <dbReference type="Pfam" id="PF16639"/>
    </source>
</evidence>
<comment type="similarity">
    <text evidence="3 18">Belongs to the cytochrome f family.</text>
</comment>
<dbReference type="InterPro" id="IPR011054">
    <property type="entry name" value="Rudment_hybrid_motif"/>
</dbReference>
<dbReference type="EMBL" id="MG755791">
    <property type="protein sequence ID" value="AWT38097.1"/>
    <property type="molecule type" value="Genomic_DNA"/>
</dbReference>
<keyword evidence="13 18" id="KW-0408">Iron</keyword>
<evidence type="ECO:0000256" key="15">
    <source>
        <dbReference type="ARBA" id="ARBA00023136"/>
    </source>
</evidence>
<keyword evidence="7 18" id="KW-0349">Heme</keyword>
<dbReference type="InterPro" id="IPR002325">
    <property type="entry name" value="Cyt_f"/>
</dbReference>
<evidence type="ECO:0000256" key="17">
    <source>
        <dbReference type="ARBA" id="ARBA00060385"/>
    </source>
</evidence>
<keyword evidence="12 18" id="KW-1133">Transmembrane helix</keyword>
<dbReference type="PROSITE" id="PS51257">
    <property type="entry name" value="PROKAR_LIPOPROTEIN"/>
    <property type="match status" value="1"/>
</dbReference>
<sequence length="318" mass="34558" precursor="true">MATNKFFKSLLFTLTIAISSCIVGFVGCIESSNAYPVFAQQNYANPRAQNGKLACANCHLNQKAIEIESPQAVLPNSIFEVEIKVPYDTTRKQIGANGKQTDLNVGGILILPKGFKLAPKNLISKEIKEKNKGVFISPYSTEYDNILVVGPIAGKKHQELIFPILSPDPGKDSKVEYLTYPVYAGGNRGRGQVYPTGEKSNVNVFGASQSGQVTEIKTGEKGESTVTITNANGNITSQEIPAGLTLKIKEGSLVVNDQGLNINPNSGGFGQEETELVLQNSSRIMGYLVFCSFVLLNQIFLILKKKQFEKVQAAELNF</sequence>
<accession>A0A2U9NLY9</accession>
<dbReference type="GO" id="GO:0005506">
    <property type="term" value="F:iron ion binding"/>
    <property type="evidence" value="ECO:0007669"/>
    <property type="project" value="InterPro"/>
</dbReference>
<organism evidence="21">
    <name type="scientific">Proboscia sp</name>
    <dbReference type="NCBI Taxonomy" id="1923967"/>
    <lineage>
        <taxon>Eukaryota</taxon>
        <taxon>Sar</taxon>
        <taxon>Stramenopiles</taxon>
        <taxon>Ochrophyta</taxon>
        <taxon>Bacillariophyta</taxon>
        <taxon>Coscinodiscophyceae</taxon>
        <taxon>Rhizosoleniophycidae</taxon>
        <taxon>Rhizosoleniales</taxon>
        <taxon>Rhizosoleniaceae</taxon>
        <taxon>Proboscia</taxon>
    </lineage>
</organism>
<evidence type="ECO:0000256" key="5">
    <source>
        <dbReference type="ARBA" id="ARBA00022448"/>
    </source>
</evidence>
<evidence type="ECO:0000313" key="21">
    <source>
        <dbReference type="EMBL" id="AWT38097.1"/>
    </source>
</evidence>
<feature type="binding site" description="covalent" evidence="18 19">
    <location>
        <position position="55"/>
    </location>
    <ligand>
        <name>heme</name>
        <dbReference type="ChEBI" id="CHEBI:30413"/>
    </ligand>
</feature>
<dbReference type="Gene3D" id="2.40.50.100">
    <property type="match status" value="1"/>
</dbReference>
<keyword evidence="21" id="KW-0934">Plastid</keyword>
<dbReference type="SUPFAM" id="SSF49441">
    <property type="entry name" value="Cytochrome f, large domain"/>
    <property type="match status" value="1"/>
</dbReference>
<feature type="chain" id="PRO_5016184146" description="Cytochrome f" evidence="18">
    <location>
        <begin position="29"/>
        <end position="318"/>
    </location>
</feature>
<dbReference type="Gene3D" id="2.60.40.830">
    <property type="entry name" value="Cytochrome f large domain"/>
    <property type="match status" value="1"/>
</dbReference>
<keyword evidence="5 18" id="KW-0813">Transport</keyword>
<dbReference type="SUPFAM" id="SSF51246">
    <property type="entry name" value="Rudiment single hybrid motif"/>
    <property type="match status" value="1"/>
</dbReference>
<gene>
    <name evidence="18 21" type="primary">petA</name>
</gene>
<dbReference type="PANTHER" id="PTHR33288:SF10">
    <property type="entry name" value="CYTOCHROME F"/>
    <property type="match status" value="1"/>
</dbReference>
<keyword evidence="9 18" id="KW-0479">Metal-binding</keyword>
<evidence type="ECO:0000256" key="12">
    <source>
        <dbReference type="ARBA" id="ARBA00022989"/>
    </source>
</evidence>
<dbReference type="PANTHER" id="PTHR33288">
    <property type="match status" value="1"/>
</dbReference>
<evidence type="ECO:0000256" key="2">
    <source>
        <dbReference type="ARBA" id="ARBA00004167"/>
    </source>
</evidence>
<evidence type="ECO:0000256" key="13">
    <source>
        <dbReference type="ARBA" id="ARBA00023004"/>
    </source>
</evidence>
<feature type="signal peptide" evidence="18">
    <location>
        <begin position="1"/>
        <end position="28"/>
    </location>
</feature>
<protein>
    <recommendedName>
        <fullName evidence="4 18">Cytochrome f</fullName>
    </recommendedName>
</protein>
<dbReference type="InterPro" id="IPR024094">
    <property type="entry name" value="Cyt_f_lg_dom"/>
</dbReference>
<evidence type="ECO:0000256" key="19">
    <source>
        <dbReference type="PIRSR" id="PIRSR602325-50"/>
    </source>
</evidence>
<dbReference type="PROSITE" id="PS51010">
    <property type="entry name" value="CYTF"/>
    <property type="match status" value="1"/>
</dbReference>
<dbReference type="InterPro" id="IPR036826">
    <property type="entry name" value="Cyt_f_lg_dom_sf"/>
</dbReference>
<evidence type="ECO:0000256" key="1">
    <source>
        <dbReference type="ARBA" id="ARBA00003068"/>
    </source>
</evidence>
<evidence type="ECO:0000256" key="8">
    <source>
        <dbReference type="ARBA" id="ARBA00022692"/>
    </source>
</evidence>
<keyword evidence="11 18" id="KW-0249">Electron transport</keyword>
<comment type="cofactor">
    <cofactor evidence="18 19">
        <name>heme</name>
        <dbReference type="ChEBI" id="CHEBI:30413"/>
    </cofactor>
    <text evidence="18 19">Binds 1 heme group covalently.</text>
</comment>
<keyword evidence="6 18" id="KW-0602">Photosynthesis</keyword>
<dbReference type="InterPro" id="IPR024058">
    <property type="entry name" value="Cyt-f_TM"/>
</dbReference>
<evidence type="ECO:0000256" key="14">
    <source>
        <dbReference type="ARBA" id="ARBA00023078"/>
    </source>
</evidence>
<keyword evidence="8 18" id="KW-0812">Transmembrane</keyword>
<proteinExistence type="inferred from homology"/>
<dbReference type="Pfam" id="PF01333">
    <property type="entry name" value="Apocytochr_F_C"/>
    <property type="match status" value="1"/>
</dbReference>
<keyword evidence="15 18" id="KW-0472">Membrane</keyword>
<feature type="binding site" description="covalent" evidence="18 19">
    <location>
        <position position="58"/>
    </location>
    <ligand>
        <name>heme</name>
        <dbReference type="ChEBI" id="CHEBI:30413"/>
    </ligand>
</feature>
<evidence type="ECO:0000256" key="3">
    <source>
        <dbReference type="ARBA" id="ARBA00008923"/>
    </source>
</evidence>
<dbReference type="Pfam" id="PF16639">
    <property type="entry name" value="Apocytochr_F_N"/>
    <property type="match status" value="1"/>
</dbReference>
<dbReference type="SUPFAM" id="SSF103431">
    <property type="entry name" value="Cytochrome f subunit of the cytochrome b6f complex, transmembrane anchor"/>
    <property type="match status" value="1"/>
</dbReference>
<geneLocation type="chloroplast" evidence="21"/>
<feature type="binding site" description="axial binding residue" evidence="18 19">
    <location>
        <position position="35"/>
    </location>
    <ligand>
        <name>heme</name>
        <dbReference type="ChEBI" id="CHEBI:30413"/>
    </ligand>
    <ligandPart>
        <name>Fe</name>
        <dbReference type="ChEBI" id="CHEBI:18248"/>
    </ligandPart>
</feature>
<dbReference type="GO" id="GO:0009535">
    <property type="term" value="C:chloroplast thylakoid membrane"/>
    <property type="evidence" value="ECO:0007669"/>
    <property type="project" value="UniProtKB-SubCell"/>
</dbReference>
<evidence type="ECO:0000256" key="6">
    <source>
        <dbReference type="ARBA" id="ARBA00022531"/>
    </source>
</evidence>
<evidence type="ECO:0000256" key="11">
    <source>
        <dbReference type="ARBA" id="ARBA00022982"/>
    </source>
</evidence>
<evidence type="ECO:0000256" key="16">
    <source>
        <dbReference type="ARBA" id="ARBA00025834"/>
    </source>
</evidence>
<evidence type="ECO:0000256" key="9">
    <source>
        <dbReference type="ARBA" id="ARBA00022723"/>
    </source>
</evidence>
<keyword evidence="21" id="KW-0150">Chloroplast</keyword>
<keyword evidence="10 18" id="KW-0732">Signal</keyword>
<name>A0A2U9NLY9_9STRA</name>
<dbReference type="GO" id="GO:0020037">
    <property type="term" value="F:heme binding"/>
    <property type="evidence" value="ECO:0007669"/>
    <property type="project" value="InterPro"/>
</dbReference>
<dbReference type="FunFam" id="1.20.5.700:FF:000001">
    <property type="entry name" value="Cytochrome f"/>
    <property type="match status" value="1"/>
</dbReference>
<dbReference type="GO" id="GO:0015979">
    <property type="term" value="P:photosynthesis"/>
    <property type="evidence" value="ECO:0007669"/>
    <property type="project" value="UniProtKB-UniRule"/>
</dbReference>
<evidence type="ECO:0000256" key="7">
    <source>
        <dbReference type="ARBA" id="ARBA00022617"/>
    </source>
</evidence>
<comment type="function">
    <text evidence="1 18">Component of the cytochrome b6-f complex, which mediates electron transfer between photosystem II (PSII) and photosystem I (PSI), cyclic electron flow around PSI, and state transitions.</text>
</comment>
<dbReference type="Gene3D" id="1.20.5.700">
    <property type="entry name" value="Single helix bin"/>
    <property type="match status" value="1"/>
</dbReference>
<reference evidence="21" key="1">
    <citation type="journal article" date="2018" name="Adv. Bot. Res.">
        <title>Evolution of the Plastid Genomes in Diatoms.</title>
        <authorList>
            <person name="Yu M."/>
            <person name="Ashworth M.P."/>
            <person name="Hajrah N.H."/>
            <person name="Khiyami M.A."/>
            <person name="Sabir M.J."/>
            <person name="Alhebshi A.M."/>
            <person name="Al-Malki A.L."/>
            <person name="Sabir J.S.M."/>
            <person name="Theriot E.C."/>
            <person name="Jansen R.K."/>
        </authorList>
    </citation>
    <scope>NUCLEOTIDE SEQUENCE</scope>
</reference>
<feature type="binding site" description="axial binding residue" evidence="18 19">
    <location>
        <position position="59"/>
    </location>
    <ligand>
        <name>heme</name>
        <dbReference type="ChEBI" id="CHEBI:30413"/>
    </ligand>
    <ligandPart>
        <name>Fe</name>
        <dbReference type="ChEBI" id="CHEBI:18248"/>
    </ligandPart>
</feature>
<dbReference type="HAMAP" id="MF_00610">
    <property type="entry name" value="Cytb6_f_cytF"/>
    <property type="match status" value="1"/>
</dbReference>